<dbReference type="SUPFAM" id="SSF50494">
    <property type="entry name" value="Trypsin-like serine proteases"/>
    <property type="match status" value="1"/>
</dbReference>
<dbReference type="InterPro" id="IPR001478">
    <property type="entry name" value="PDZ"/>
</dbReference>
<keyword evidence="6" id="KW-1185">Reference proteome</keyword>
<accession>A0A162MIL2</accession>
<dbReference type="InterPro" id="IPR001940">
    <property type="entry name" value="Peptidase_S1C"/>
</dbReference>
<evidence type="ECO:0000313" key="6">
    <source>
        <dbReference type="Proteomes" id="UP000075737"/>
    </source>
</evidence>
<evidence type="ECO:0000256" key="1">
    <source>
        <dbReference type="ARBA" id="ARBA00010541"/>
    </source>
</evidence>
<organism evidence="5 6">
    <name type="scientific">Thermovenabulum gondwanense</name>
    <dbReference type="NCBI Taxonomy" id="520767"/>
    <lineage>
        <taxon>Bacteria</taxon>
        <taxon>Bacillati</taxon>
        <taxon>Bacillota</taxon>
        <taxon>Clostridia</taxon>
        <taxon>Thermosediminibacterales</taxon>
        <taxon>Thermosediminibacteraceae</taxon>
        <taxon>Thermovenabulum</taxon>
    </lineage>
</organism>
<dbReference type="GO" id="GO:0006508">
    <property type="term" value="P:proteolysis"/>
    <property type="evidence" value="ECO:0007669"/>
    <property type="project" value="UniProtKB-KW"/>
</dbReference>
<dbReference type="AlphaFoldDB" id="A0A162MIL2"/>
<keyword evidence="3" id="KW-0378">Hydrolase</keyword>
<proteinExistence type="inferred from homology"/>
<sequence>MAIILISALIGAVSSTFVTTKIIYGERQKSFEPPARTQTFSDKDMPIPDIAREITPAVVGVVTTYIDYDFFFRKVESQSIGSGILVDERGYILTNAHVVTGSNSITVYLYDGRKFKANKIYEDGELDLAVIKIDGDNLTAAKLGDSDKVVVGDRAVAIGNPLGLTLQRTVTAGIISALNRTIAVGTKRSMTLIQDLIQTDASINPGNSGGPLLNGKGEVIGINTVKATEAEAIGFAIPINLAKPIIKKIQETGRFEKPYIGIEGIDREMARLFNIEVPVDGGIFVIKVHENSPAQEAGIRPGDIVLSINGEKLTKVSHLRKMLYALGPGQTAEVELLRGKQKMSVSILIGREPQ</sequence>
<protein>
    <submittedName>
        <fullName evidence="5">Putative serine protease HtrA</fullName>
    </submittedName>
</protein>
<comment type="caution">
    <text evidence="5">The sequence shown here is derived from an EMBL/GenBank/DDBJ whole genome shotgun (WGS) entry which is preliminary data.</text>
</comment>
<dbReference type="PANTHER" id="PTHR22939">
    <property type="entry name" value="SERINE PROTEASE FAMILY S1C HTRA-RELATED"/>
    <property type="match status" value="1"/>
</dbReference>
<dbReference type="SUPFAM" id="SSF50156">
    <property type="entry name" value="PDZ domain-like"/>
    <property type="match status" value="1"/>
</dbReference>
<dbReference type="PRINTS" id="PR00834">
    <property type="entry name" value="PROTEASES2C"/>
</dbReference>
<gene>
    <name evidence="5" type="primary">htrA</name>
    <name evidence="5" type="ORF">ATZ99_13440</name>
</gene>
<dbReference type="Proteomes" id="UP000075737">
    <property type="component" value="Unassembled WGS sequence"/>
</dbReference>
<dbReference type="InterPro" id="IPR009003">
    <property type="entry name" value="Peptidase_S1_PA"/>
</dbReference>
<dbReference type="GO" id="GO:0004252">
    <property type="term" value="F:serine-type endopeptidase activity"/>
    <property type="evidence" value="ECO:0007669"/>
    <property type="project" value="InterPro"/>
</dbReference>
<comment type="similarity">
    <text evidence="1">Belongs to the peptidase S1C family.</text>
</comment>
<keyword evidence="2 5" id="KW-0645">Protease</keyword>
<dbReference type="PATRIC" id="fig|520767.4.peg.1446"/>
<dbReference type="PROSITE" id="PS50106">
    <property type="entry name" value="PDZ"/>
    <property type="match status" value="1"/>
</dbReference>
<dbReference type="SMART" id="SM00228">
    <property type="entry name" value="PDZ"/>
    <property type="match status" value="1"/>
</dbReference>
<dbReference type="PANTHER" id="PTHR22939:SF129">
    <property type="entry name" value="SERINE PROTEASE HTRA2, MITOCHONDRIAL"/>
    <property type="match status" value="1"/>
</dbReference>
<dbReference type="STRING" id="520767.ATZ99_13440"/>
<reference evidence="5 6" key="1">
    <citation type="submission" date="2015-12" db="EMBL/GenBank/DDBJ databases">
        <title>Draft genome of Thermovenabulum gondwanense isolated from a red thermophilic microbial mat colonisisng an outflow channel of a bore well.</title>
        <authorList>
            <person name="Patel B.K."/>
        </authorList>
    </citation>
    <scope>NUCLEOTIDE SEQUENCE [LARGE SCALE GENOMIC DNA]</scope>
    <source>
        <strain evidence="5 6">R270</strain>
    </source>
</reference>
<dbReference type="Pfam" id="PF13365">
    <property type="entry name" value="Trypsin_2"/>
    <property type="match status" value="1"/>
</dbReference>
<dbReference type="RefSeq" id="WP_068748464.1">
    <property type="nucleotide sequence ID" value="NZ_LOHZ01000030.1"/>
</dbReference>
<dbReference type="Pfam" id="PF13180">
    <property type="entry name" value="PDZ_2"/>
    <property type="match status" value="1"/>
</dbReference>
<evidence type="ECO:0000256" key="2">
    <source>
        <dbReference type="ARBA" id="ARBA00022670"/>
    </source>
</evidence>
<dbReference type="Gene3D" id="2.30.42.10">
    <property type="match status" value="1"/>
</dbReference>
<dbReference type="Gene3D" id="2.40.10.120">
    <property type="match status" value="1"/>
</dbReference>
<evidence type="ECO:0000259" key="4">
    <source>
        <dbReference type="PROSITE" id="PS50106"/>
    </source>
</evidence>
<name>A0A162MIL2_9FIRM</name>
<evidence type="ECO:0000313" key="5">
    <source>
        <dbReference type="EMBL" id="KYO66152.1"/>
    </source>
</evidence>
<dbReference type="EMBL" id="LOHZ01000030">
    <property type="protein sequence ID" value="KYO66152.1"/>
    <property type="molecule type" value="Genomic_DNA"/>
</dbReference>
<feature type="domain" description="PDZ" evidence="4">
    <location>
        <begin position="282"/>
        <end position="340"/>
    </location>
</feature>
<evidence type="ECO:0000256" key="3">
    <source>
        <dbReference type="ARBA" id="ARBA00022801"/>
    </source>
</evidence>
<dbReference type="InterPro" id="IPR036034">
    <property type="entry name" value="PDZ_sf"/>
</dbReference>